<evidence type="ECO:0000313" key="6">
    <source>
        <dbReference type="EMBL" id="KOO44050.1"/>
    </source>
</evidence>
<keyword evidence="1 5" id="KW-0963">Cytoplasm</keyword>
<keyword evidence="7" id="KW-1185">Reference proteome</keyword>
<dbReference type="PATRIC" id="fig|284581.3.peg.4097"/>
<dbReference type="GO" id="GO:0005737">
    <property type="term" value="C:cytoplasm"/>
    <property type="evidence" value="ECO:0007669"/>
    <property type="project" value="UniProtKB-SubCell"/>
</dbReference>
<dbReference type="STRING" id="284581.AMD01_15115"/>
<reference evidence="7" key="1">
    <citation type="submission" date="2015-08" db="EMBL/GenBank/DDBJ databases">
        <title>Fjat-14210 dsm16467.</title>
        <authorList>
            <person name="Liu B."/>
            <person name="Wang J."/>
            <person name="Zhu Y."/>
            <person name="Liu G."/>
            <person name="Chen Q."/>
            <person name="Chen Z."/>
            <person name="Lan J."/>
            <person name="Che J."/>
            <person name="Ge C."/>
            <person name="Shi H."/>
            <person name="Pan Z."/>
            <person name="Liu X."/>
        </authorList>
    </citation>
    <scope>NUCLEOTIDE SEQUENCE [LARGE SCALE GENOMIC DNA]</scope>
    <source>
        <strain evidence="7">DSM 16467</strain>
    </source>
</reference>
<dbReference type="SUPFAM" id="SSF46785">
    <property type="entry name" value="Winged helix' DNA-binding domain"/>
    <property type="match status" value="2"/>
</dbReference>
<evidence type="ECO:0000256" key="5">
    <source>
        <dbReference type="HAMAP-Rule" id="MF_01804"/>
    </source>
</evidence>
<evidence type="ECO:0000256" key="4">
    <source>
        <dbReference type="ARBA" id="ARBA00023306"/>
    </source>
</evidence>
<evidence type="ECO:0000313" key="7">
    <source>
        <dbReference type="Proteomes" id="UP000037558"/>
    </source>
</evidence>
<dbReference type="Pfam" id="PF04079">
    <property type="entry name" value="SMC_ScpB"/>
    <property type="match status" value="1"/>
</dbReference>
<gene>
    <name evidence="5" type="primary">scpB</name>
    <name evidence="6" type="ORF">AMD01_15115</name>
</gene>
<dbReference type="InterPro" id="IPR005234">
    <property type="entry name" value="ScpB_csome_segregation"/>
</dbReference>
<dbReference type="InterPro" id="IPR036388">
    <property type="entry name" value="WH-like_DNA-bd_sf"/>
</dbReference>
<keyword evidence="3 5" id="KW-0159">Chromosome partition</keyword>
<comment type="subunit">
    <text evidence="5">Homodimer. Homodimerization may be required to stabilize the binding of ScpA to the Smc head domains. Component of a cohesin-like complex composed of ScpA, ScpB and the Smc homodimer, in which ScpA and ScpB bind to the head domain of Smc. The presence of the three proteins is required for the association of the complex with DNA.</text>
</comment>
<comment type="subcellular location">
    <subcellularLocation>
        <location evidence="5">Cytoplasm</location>
    </subcellularLocation>
    <text evidence="5">Associated with two foci at the outer edges of the nucleoid region in young cells, and at four foci within both cell halves in older cells.</text>
</comment>
<dbReference type="PANTHER" id="PTHR34298:SF2">
    <property type="entry name" value="SEGREGATION AND CONDENSATION PROTEIN B"/>
    <property type="match status" value="1"/>
</dbReference>
<dbReference type="PANTHER" id="PTHR34298">
    <property type="entry name" value="SEGREGATION AND CONDENSATION PROTEIN B"/>
    <property type="match status" value="1"/>
</dbReference>
<dbReference type="PIRSF" id="PIRSF019345">
    <property type="entry name" value="ScpB"/>
    <property type="match status" value="1"/>
</dbReference>
<name>A0A0M0KZ09_9BACI</name>
<dbReference type="Proteomes" id="UP000037558">
    <property type="component" value="Unassembled WGS sequence"/>
</dbReference>
<proteinExistence type="inferred from homology"/>
<dbReference type="NCBIfam" id="TIGR00281">
    <property type="entry name" value="SMC-Scp complex subunit ScpB"/>
    <property type="match status" value="1"/>
</dbReference>
<evidence type="ECO:0000256" key="1">
    <source>
        <dbReference type="ARBA" id="ARBA00022490"/>
    </source>
</evidence>
<dbReference type="GO" id="GO:0051304">
    <property type="term" value="P:chromosome separation"/>
    <property type="evidence" value="ECO:0007669"/>
    <property type="project" value="InterPro"/>
</dbReference>
<keyword evidence="2 5" id="KW-0132">Cell division</keyword>
<dbReference type="Gene3D" id="1.10.10.10">
    <property type="entry name" value="Winged helix-like DNA-binding domain superfamily/Winged helix DNA-binding domain"/>
    <property type="match status" value="2"/>
</dbReference>
<protein>
    <recommendedName>
        <fullName evidence="5">Segregation and condensation protein B</fullName>
    </recommendedName>
</protein>
<dbReference type="GO" id="GO:0051301">
    <property type="term" value="P:cell division"/>
    <property type="evidence" value="ECO:0007669"/>
    <property type="project" value="UniProtKB-KW"/>
</dbReference>
<comment type="function">
    <text evidence="5">Participates in chromosomal partition during cell division. May act via the formation of a condensin-like complex containing Smc and ScpA that pull DNA away from mid-cell into both cell halves.</text>
</comment>
<evidence type="ECO:0000256" key="3">
    <source>
        <dbReference type="ARBA" id="ARBA00022829"/>
    </source>
</evidence>
<accession>A0A0M0KZ09</accession>
<dbReference type="InterPro" id="IPR036390">
    <property type="entry name" value="WH_DNA-bd_sf"/>
</dbReference>
<comment type="similarity">
    <text evidence="5">Belongs to the ScpB family.</text>
</comment>
<evidence type="ECO:0000256" key="2">
    <source>
        <dbReference type="ARBA" id="ARBA00022618"/>
    </source>
</evidence>
<dbReference type="GO" id="GO:0006260">
    <property type="term" value="P:DNA replication"/>
    <property type="evidence" value="ECO:0007669"/>
    <property type="project" value="UniProtKB-UniRule"/>
</dbReference>
<organism evidence="6 7">
    <name type="scientific">Priestia koreensis</name>
    <dbReference type="NCBI Taxonomy" id="284581"/>
    <lineage>
        <taxon>Bacteria</taxon>
        <taxon>Bacillati</taxon>
        <taxon>Bacillota</taxon>
        <taxon>Bacilli</taxon>
        <taxon>Bacillales</taxon>
        <taxon>Bacillaceae</taxon>
        <taxon>Priestia</taxon>
    </lineage>
</organism>
<dbReference type="AlphaFoldDB" id="A0A0M0KZ09"/>
<dbReference type="EMBL" id="LILC01000019">
    <property type="protein sequence ID" value="KOO44050.1"/>
    <property type="molecule type" value="Genomic_DNA"/>
</dbReference>
<keyword evidence="4 5" id="KW-0131">Cell cycle</keyword>
<dbReference type="HAMAP" id="MF_01804">
    <property type="entry name" value="ScpB"/>
    <property type="match status" value="1"/>
</dbReference>
<comment type="caution">
    <text evidence="6">The sequence shown here is derived from an EMBL/GenBank/DDBJ whole genome shotgun (WGS) entry which is preliminary data.</text>
</comment>
<sequence length="199" mass="22430">MVSRRKGQLVNNQAIIESLLFVAGDQGLSLNQLSTILEMDEKTVSHLMSEFSKSYDNEARGLELIEVADVYKLVTKKESAEYIKKLVDIPTSQSLSQAALETLAIVAYRQPITRVEIEEVRGVKTERPLQTLVAKALIKEVGRAEGAGRAILYGTTNEFMDYFGLKTLKDLPPLPEDMKEQDLDQETDLFFEKFNKIVE</sequence>